<dbReference type="PROSITE" id="PS51257">
    <property type="entry name" value="PROKAR_LIPOPROTEIN"/>
    <property type="match status" value="1"/>
</dbReference>
<dbReference type="GO" id="GO:0005737">
    <property type="term" value="C:cytoplasm"/>
    <property type="evidence" value="ECO:0007669"/>
    <property type="project" value="UniProtKB-SubCell"/>
</dbReference>
<keyword evidence="3" id="KW-0963">Cytoplasm</keyword>
<reference evidence="8" key="2">
    <citation type="submission" date="2021-04" db="EMBL/GenBank/DDBJ databases">
        <authorList>
            <person name="Gilroy R."/>
        </authorList>
    </citation>
    <scope>NUCLEOTIDE SEQUENCE</scope>
    <source>
        <strain evidence="8">MalCec1-1739</strain>
    </source>
</reference>
<evidence type="ECO:0000256" key="3">
    <source>
        <dbReference type="ARBA" id="ARBA00022490"/>
    </source>
</evidence>
<proteinExistence type="predicted"/>
<keyword evidence="4" id="KW-0969">Cilium</keyword>
<evidence type="ECO:0000256" key="4">
    <source>
        <dbReference type="ARBA" id="ARBA00023069"/>
    </source>
</evidence>
<dbReference type="InterPro" id="IPR013783">
    <property type="entry name" value="Ig-like_fold"/>
</dbReference>
<dbReference type="InterPro" id="IPR011467">
    <property type="entry name" value="DUF1573"/>
</dbReference>
<organism evidence="8 9">
    <name type="scientific">Candidatus Avibacteroides avistercoris</name>
    <dbReference type="NCBI Taxonomy" id="2840690"/>
    <lineage>
        <taxon>Bacteria</taxon>
        <taxon>Pseudomonadati</taxon>
        <taxon>Bacteroidota</taxon>
        <taxon>Bacteroidia</taxon>
        <taxon>Bacteroidales</taxon>
        <taxon>Bacteroidaceae</taxon>
        <taxon>Bacteroidaceae incertae sedis</taxon>
        <taxon>Candidatus Avibacteroides</taxon>
    </lineage>
</organism>
<protein>
    <submittedName>
        <fullName evidence="8">DUF1573 domain-containing protein</fullName>
    </submittedName>
</protein>
<evidence type="ECO:0000259" key="7">
    <source>
        <dbReference type="Pfam" id="PF22544"/>
    </source>
</evidence>
<dbReference type="InterPro" id="IPR053879">
    <property type="entry name" value="HYDIN_VesB_CFA65-like_Ig"/>
</dbReference>
<reference evidence="8" key="1">
    <citation type="journal article" date="2021" name="PeerJ">
        <title>Extensive microbial diversity within the chicken gut microbiome revealed by metagenomics and culture.</title>
        <authorList>
            <person name="Gilroy R."/>
            <person name="Ravi A."/>
            <person name="Getino M."/>
            <person name="Pursley I."/>
            <person name="Horton D.L."/>
            <person name="Alikhan N.F."/>
            <person name="Baker D."/>
            <person name="Gharbi K."/>
            <person name="Hall N."/>
            <person name="Watson M."/>
            <person name="Adriaenssens E.M."/>
            <person name="Foster-Nyarko E."/>
            <person name="Jarju S."/>
            <person name="Secka A."/>
            <person name="Antonio M."/>
            <person name="Oren A."/>
            <person name="Chaudhuri R.R."/>
            <person name="La Ragione R."/>
            <person name="Hildebrand F."/>
            <person name="Pallen M.J."/>
        </authorList>
    </citation>
    <scope>NUCLEOTIDE SEQUENCE</scope>
    <source>
        <strain evidence="8">MalCec1-1739</strain>
    </source>
</reference>
<comment type="caution">
    <text evidence="8">The sequence shown here is derived from an EMBL/GenBank/DDBJ whole genome shotgun (WGS) entry which is preliminary data.</text>
</comment>
<feature type="domain" description="HYDIN/VesB/CFA65-like Ig-like" evidence="7">
    <location>
        <begin position="271"/>
        <end position="351"/>
    </location>
</feature>
<evidence type="ECO:0000256" key="1">
    <source>
        <dbReference type="ARBA" id="ARBA00004138"/>
    </source>
</evidence>
<feature type="signal peptide" evidence="6">
    <location>
        <begin position="1"/>
        <end position="21"/>
    </location>
</feature>
<evidence type="ECO:0000313" key="9">
    <source>
        <dbReference type="Proteomes" id="UP000787625"/>
    </source>
</evidence>
<dbReference type="EMBL" id="DWUP01000138">
    <property type="protein sequence ID" value="HJD53282.1"/>
    <property type="molecule type" value="Genomic_DNA"/>
</dbReference>
<dbReference type="PANTHER" id="PTHR37833:SF1">
    <property type="entry name" value="SIGNAL PEPTIDE PROTEIN"/>
    <property type="match status" value="1"/>
</dbReference>
<dbReference type="AlphaFoldDB" id="A0A9D2UIZ4"/>
<dbReference type="Pfam" id="PF07610">
    <property type="entry name" value="DUF1573"/>
    <property type="match status" value="1"/>
</dbReference>
<evidence type="ECO:0000256" key="5">
    <source>
        <dbReference type="ARBA" id="ARBA00023273"/>
    </source>
</evidence>
<dbReference type="Proteomes" id="UP000787625">
    <property type="component" value="Unassembled WGS sequence"/>
</dbReference>
<evidence type="ECO:0000256" key="2">
    <source>
        <dbReference type="ARBA" id="ARBA00004496"/>
    </source>
</evidence>
<name>A0A9D2UIZ4_9BACT</name>
<dbReference type="PANTHER" id="PTHR37833">
    <property type="entry name" value="LIPOPROTEIN-RELATED"/>
    <property type="match status" value="1"/>
</dbReference>
<sequence>MKKTILTIASMLFACLAFPQAAITFDTQEYDFGIIPYNREAEAVIRFTNTGDEPLRIDKVSTSCGCAVADWPAYQIAPGKSGEITVTYDAKLMGHFFRDMSVYCNAKPYMYSIALIGEVSNTKVDYTRTHPIKMGDLLLDTDELLFDDVEMGKTYTRTIGIVNMGDNPYEPLLMLMPSYLSMTCEPEVLKHRQQGEIHVTLDGSRLNGVGLTQTSVYLSRFKGDKISDDTEIDVSAFVLPDMTDITEDQLLNAPQIFVSATNWTPDLSGHKSRYSKTIEIGNAGKSNLTIERVQVSNRVLSVSLKKKEVRPGEFTKMKISLNVKHIKRHRTARVYLITNDPKHPKEVITVNLQSPDHHETSGE</sequence>
<keyword evidence="5" id="KW-0966">Cell projection</keyword>
<comment type="subcellular location">
    <subcellularLocation>
        <location evidence="1">Cell projection</location>
        <location evidence="1">Cilium</location>
    </subcellularLocation>
    <subcellularLocation>
        <location evidence="2">Cytoplasm</location>
    </subcellularLocation>
</comment>
<evidence type="ECO:0000313" key="8">
    <source>
        <dbReference type="EMBL" id="HJD53282.1"/>
    </source>
</evidence>
<feature type="chain" id="PRO_5038955591" evidence="6">
    <location>
        <begin position="22"/>
        <end position="363"/>
    </location>
</feature>
<dbReference type="Pfam" id="PF22544">
    <property type="entry name" value="HYDIN_VesB_CFA65-like_Ig"/>
    <property type="match status" value="1"/>
</dbReference>
<keyword evidence="6" id="KW-0732">Signal</keyword>
<dbReference type="Gene3D" id="2.60.40.10">
    <property type="entry name" value="Immunoglobulins"/>
    <property type="match status" value="2"/>
</dbReference>
<gene>
    <name evidence="8" type="ORF">IAA93_06120</name>
</gene>
<accession>A0A9D2UIZ4</accession>
<evidence type="ECO:0000256" key="6">
    <source>
        <dbReference type="SAM" id="SignalP"/>
    </source>
</evidence>